<proteinExistence type="predicted"/>
<dbReference type="OrthoDB" id="45365at2759"/>
<dbReference type="InterPro" id="IPR011043">
    <property type="entry name" value="Gal_Oxase/kelch_b-propeller"/>
</dbReference>
<dbReference type="SUPFAM" id="SSF50965">
    <property type="entry name" value="Galactose oxidase, central domain"/>
    <property type="match status" value="1"/>
</dbReference>
<evidence type="ECO:0008006" key="3">
    <source>
        <dbReference type="Google" id="ProtNLM"/>
    </source>
</evidence>
<dbReference type="InterPro" id="IPR015915">
    <property type="entry name" value="Kelch-typ_b-propeller"/>
</dbReference>
<evidence type="ECO:0000313" key="2">
    <source>
        <dbReference type="Proteomes" id="UP000799118"/>
    </source>
</evidence>
<dbReference type="Proteomes" id="UP000799118">
    <property type="component" value="Unassembled WGS sequence"/>
</dbReference>
<organism evidence="1 2">
    <name type="scientific">Gymnopus androsaceus JB14</name>
    <dbReference type="NCBI Taxonomy" id="1447944"/>
    <lineage>
        <taxon>Eukaryota</taxon>
        <taxon>Fungi</taxon>
        <taxon>Dikarya</taxon>
        <taxon>Basidiomycota</taxon>
        <taxon>Agaricomycotina</taxon>
        <taxon>Agaricomycetes</taxon>
        <taxon>Agaricomycetidae</taxon>
        <taxon>Agaricales</taxon>
        <taxon>Marasmiineae</taxon>
        <taxon>Omphalotaceae</taxon>
        <taxon>Gymnopus</taxon>
    </lineage>
</organism>
<dbReference type="AlphaFoldDB" id="A0A6A4GHZ0"/>
<name>A0A6A4GHZ0_9AGAR</name>
<protein>
    <recommendedName>
        <fullName evidence="3">Galactose oxidase</fullName>
    </recommendedName>
</protein>
<sequence>MSAILPSPRVGHVSAVVGTDLIVWGGDTKTDPKSRQGDTQDEGLYLLNLQNQEWTCVAVSGPGPIG</sequence>
<evidence type="ECO:0000313" key="1">
    <source>
        <dbReference type="EMBL" id="KAE9385259.1"/>
    </source>
</evidence>
<gene>
    <name evidence="1" type="ORF">BT96DRAFT_1007222</name>
</gene>
<reference evidence="1" key="1">
    <citation type="journal article" date="2019" name="Environ. Microbiol.">
        <title>Fungal ecological strategies reflected in gene transcription - a case study of two litter decomposers.</title>
        <authorList>
            <person name="Barbi F."/>
            <person name="Kohler A."/>
            <person name="Barry K."/>
            <person name="Baskaran P."/>
            <person name="Daum C."/>
            <person name="Fauchery L."/>
            <person name="Ihrmark K."/>
            <person name="Kuo A."/>
            <person name="LaButti K."/>
            <person name="Lipzen A."/>
            <person name="Morin E."/>
            <person name="Grigoriev I.V."/>
            <person name="Henrissat B."/>
            <person name="Lindahl B."/>
            <person name="Martin F."/>
        </authorList>
    </citation>
    <scope>NUCLEOTIDE SEQUENCE</scope>
    <source>
        <strain evidence="1">JB14</strain>
    </source>
</reference>
<accession>A0A6A4GHZ0</accession>
<dbReference type="Gene3D" id="2.120.10.80">
    <property type="entry name" value="Kelch-type beta propeller"/>
    <property type="match status" value="1"/>
</dbReference>
<keyword evidence="2" id="KW-1185">Reference proteome</keyword>
<dbReference type="EMBL" id="ML770009">
    <property type="protein sequence ID" value="KAE9385259.1"/>
    <property type="molecule type" value="Genomic_DNA"/>
</dbReference>